<comment type="caution">
    <text evidence="2">The sequence shown here is derived from an EMBL/GenBank/DDBJ whole genome shotgun (WGS) entry which is preliminary data.</text>
</comment>
<proteinExistence type="predicted"/>
<sequence length="182" mass="18542">MTRSERGSATIHTLLAAVLLITALAAATLWSTISTARHRLTTAADLTALSAAQFLATSELPTDPASAVGDARAAATGDVRAAASGDTSAAAVGDMRAAATHAMATSLTTQRLDAMHSSNADQPTVTEPAAPCETAARIAILNKVRLASCRVTADDVTIQVSLELDLPFGHRTLVATARAGPL</sequence>
<dbReference type="AlphaFoldDB" id="A0A4U3M2L8"/>
<dbReference type="RefSeq" id="WP_137252179.1">
    <property type="nucleotide sequence ID" value="NZ_JBHSPQ010000004.1"/>
</dbReference>
<feature type="domain" description="Putative Flp pilus-assembly TadG-like N-terminal" evidence="1">
    <location>
        <begin position="7"/>
        <end position="53"/>
    </location>
</feature>
<gene>
    <name evidence="2" type="ORF">FDA38_01000</name>
</gene>
<accession>A0A4U3M2L8</accession>
<keyword evidence="3" id="KW-1185">Reference proteome</keyword>
<name>A0A4U3M2L8_9ACTN</name>
<dbReference type="InterPro" id="IPR028087">
    <property type="entry name" value="Tad_N"/>
</dbReference>
<evidence type="ECO:0000259" key="1">
    <source>
        <dbReference type="Pfam" id="PF13400"/>
    </source>
</evidence>
<dbReference type="Pfam" id="PF13400">
    <property type="entry name" value="Tad"/>
    <property type="match status" value="1"/>
</dbReference>
<dbReference type="Proteomes" id="UP000305836">
    <property type="component" value="Unassembled WGS sequence"/>
</dbReference>
<protein>
    <recommendedName>
        <fullName evidence="1">Putative Flp pilus-assembly TadG-like N-terminal domain-containing protein</fullName>
    </recommendedName>
</protein>
<reference evidence="2 3" key="1">
    <citation type="submission" date="2019-04" db="EMBL/GenBank/DDBJ databases">
        <title>Kribbella sp. NEAU-THZ 27 nov., a novel actinomycete isolated from soil.</title>
        <authorList>
            <person name="Duan L."/>
        </authorList>
    </citation>
    <scope>NUCLEOTIDE SEQUENCE [LARGE SCALE GENOMIC DNA]</scope>
    <source>
        <strain evidence="3">NEAU-THZ27</strain>
    </source>
</reference>
<evidence type="ECO:0000313" key="2">
    <source>
        <dbReference type="EMBL" id="TKK81467.1"/>
    </source>
</evidence>
<dbReference type="EMBL" id="SZPZ01000001">
    <property type="protein sequence ID" value="TKK81467.1"/>
    <property type="molecule type" value="Genomic_DNA"/>
</dbReference>
<organism evidence="2 3">
    <name type="scientific">Kribbella jiaozuonensis</name>
    <dbReference type="NCBI Taxonomy" id="2575441"/>
    <lineage>
        <taxon>Bacteria</taxon>
        <taxon>Bacillati</taxon>
        <taxon>Actinomycetota</taxon>
        <taxon>Actinomycetes</taxon>
        <taxon>Propionibacteriales</taxon>
        <taxon>Kribbellaceae</taxon>
        <taxon>Kribbella</taxon>
    </lineage>
</organism>
<evidence type="ECO:0000313" key="3">
    <source>
        <dbReference type="Proteomes" id="UP000305836"/>
    </source>
</evidence>